<evidence type="ECO:0000313" key="2">
    <source>
        <dbReference type="Proteomes" id="UP000553756"/>
    </source>
</evidence>
<evidence type="ECO:0000313" key="1">
    <source>
        <dbReference type="EMBL" id="NMN02820.1"/>
    </source>
</evidence>
<dbReference type="Proteomes" id="UP000553756">
    <property type="component" value="Unassembled WGS sequence"/>
</dbReference>
<sequence>MSGEIKDGAVELGSVVVREEPENNFRALCKVHTKALASIQLTKRGTLTLSLSRSYLELTADEATQLADLLLDTVCDIRQNTSEEGAER</sequence>
<accession>A0ABX1SYB6</accession>
<comment type="caution">
    <text evidence="1">The sequence shown here is derived from an EMBL/GenBank/DDBJ whole genome shotgun (WGS) entry which is preliminary data.</text>
</comment>
<name>A0ABX1SYB6_9BIFI</name>
<organism evidence="1 2">
    <name type="scientific">Bifidobacterium panos</name>
    <dbReference type="NCBI Taxonomy" id="2675321"/>
    <lineage>
        <taxon>Bacteria</taxon>
        <taxon>Bacillati</taxon>
        <taxon>Actinomycetota</taxon>
        <taxon>Actinomycetes</taxon>
        <taxon>Bifidobacteriales</taxon>
        <taxon>Bifidobacteriaceae</taxon>
        <taxon>Bifidobacterium</taxon>
    </lineage>
</organism>
<reference evidence="1 2" key="1">
    <citation type="submission" date="2020-02" db="EMBL/GenBank/DDBJ databases">
        <title>Characterization of phylogenetic diversity of novel bifidobacterial species isolated in Czech ZOOs.</title>
        <authorList>
            <person name="Lugli G.A."/>
            <person name="Vera N.B."/>
            <person name="Ventura M."/>
        </authorList>
    </citation>
    <scope>NUCLEOTIDE SEQUENCE [LARGE SCALE GENOMIC DNA]</scope>
    <source>
        <strain evidence="1 2">DSM 109963</strain>
    </source>
</reference>
<keyword evidence="2" id="KW-1185">Reference proteome</keyword>
<gene>
    <name evidence="1" type="ORF">G1C94_1442</name>
</gene>
<dbReference type="EMBL" id="JAAIIJ010000035">
    <property type="protein sequence ID" value="NMN02820.1"/>
    <property type="molecule type" value="Genomic_DNA"/>
</dbReference>
<dbReference type="RefSeq" id="WP_172147203.1">
    <property type="nucleotide sequence ID" value="NZ_JAAIIJ010000035.1"/>
</dbReference>
<evidence type="ECO:0008006" key="3">
    <source>
        <dbReference type="Google" id="ProtNLM"/>
    </source>
</evidence>
<proteinExistence type="predicted"/>
<protein>
    <recommendedName>
        <fullName evidence="3">Transcriptional regulator</fullName>
    </recommendedName>
</protein>